<protein>
    <recommendedName>
        <fullName evidence="7">UDP-3-O-acylglucosamine N-acyltransferase</fullName>
        <ecNumber evidence="7">2.3.1.191</ecNumber>
    </recommendedName>
</protein>
<dbReference type="InterPro" id="IPR011004">
    <property type="entry name" value="Trimer_LpxA-like_sf"/>
</dbReference>
<dbReference type="InterPro" id="IPR007691">
    <property type="entry name" value="LpxD"/>
</dbReference>
<accession>A0A0D0IYL7</accession>
<dbReference type="UniPathway" id="UPA00973"/>
<comment type="function">
    <text evidence="7">Catalyzes the N-acylation of UDP-3-O-acylglucosamine using 3-hydroxyacyl-ACP as the acyl donor. Is involved in the biosynthesis of lipid A, a phosphorylated glycolipid that anchors the lipopolysaccharide to the outer membrane of the cell.</text>
</comment>
<dbReference type="Pfam" id="PF04613">
    <property type="entry name" value="LpxD"/>
    <property type="match status" value="1"/>
</dbReference>
<keyword evidence="10" id="KW-1185">Reference proteome</keyword>
<evidence type="ECO:0000256" key="6">
    <source>
        <dbReference type="ARBA" id="ARBA00023315"/>
    </source>
</evidence>
<feature type="active site" description="Proton acceptor" evidence="7">
    <location>
        <position position="240"/>
    </location>
</feature>
<name>A0A0D0IYL7_9BACT</name>
<dbReference type="NCBIfam" id="NF002060">
    <property type="entry name" value="PRK00892.1"/>
    <property type="match status" value="1"/>
</dbReference>
<comment type="subunit">
    <text evidence="7">Homotrimer.</text>
</comment>
<dbReference type="AlphaFoldDB" id="A0A0D0IYL7"/>
<dbReference type="InterPro" id="IPR020573">
    <property type="entry name" value="UDP_GlcNAc_AcTrfase_non-rep"/>
</dbReference>
<gene>
    <name evidence="7" type="primary">lpxD</name>
    <name evidence="9" type="ORF">ST44_01930</name>
</gene>
<comment type="similarity">
    <text evidence="7">Belongs to the transferase hexapeptide repeat family. LpxD subfamily.</text>
</comment>
<dbReference type="SUPFAM" id="SSF51161">
    <property type="entry name" value="Trimeric LpxA-like enzymes"/>
    <property type="match status" value="1"/>
</dbReference>
<dbReference type="PANTHER" id="PTHR43378:SF2">
    <property type="entry name" value="UDP-3-O-ACYLGLUCOSAMINE N-ACYLTRANSFERASE 1, MITOCHONDRIAL-RELATED"/>
    <property type="match status" value="1"/>
</dbReference>
<evidence type="ECO:0000256" key="2">
    <source>
        <dbReference type="ARBA" id="ARBA00022556"/>
    </source>
</evidence>
<evidence type="ECO:0000256" key="5">
    <source>
        <dbReference type="ARBA" id="ARBA00023098"/>
    </source>
</evidence>
<dbReference type="CDD" id="cd03352">
    <property type="entry name" value="LbH_LpxD"/>
    <property type="match status" value="1"/>
</dbReference>
<dbReference type="RefSeq" id="WP_022316591.1">
    <property type="nucleotide sequence ID" value="NZ_JAXESS010000115.1"/>
</dbReference>
<dbReference type="GO" id="GO:0016410">
    <property type="term" value="F:N-acyltransferase activity"/>
    <property type="evidence" value="ECO:0007669"/>
    <property type="project" value="InterPro"/>
</dbReference>
<evidence type="ECO:0000256" key="7">
    <source>
        <dbReference type="HAMAP-Rule" id="MF_00523"/>
    </source>
</evidence>
<dbReference type="Gene3D" id="3.40.1390.10">
    <property type="entry name" value="MurE/MurF, N-terminal domain"/>
    <property type="match status" value="1"/>
</dbReference>
<dbReference type="HAMAP" id="MF_00523">
    <property type="entry name" value="LpxD"/>
    <property type="match status" value="1"/>
</dbReference>
<sequence length="346" mass="37004">MEFTAKQIAEFVHGCVEGDDNTTVNTFAKIEEGKKGAISFLANPKYTHYLYSTNSSIVLVNNDLKLEQDVPCTLVRVPSAYEAVAQLLQLYESMKPKKTGVSSLASISASAKIGENCYIAPFVCIGDNVEIGDGCQIYPNVTIGDGVKVGKNTILYSNVSVYHGCKLGNSVTIHSGSVIGADGFGFAPNAEGYDKIPQIGIVTIEDNVEIGANTCVDRSTMGSTYVRKGVKLDNLVQIAHNTDIGENTVMSAQVGIAGSTKVGSWCMFGGQVGLAGHIKIGNKVFLGAQSGVPGNIKDDQTLIGTPPMEPKKYFKSQAIFRRLPEMYAKINELEKELAKLKGESEA</sequence>
<comment type="catalytic activity">
    <reaction evidence="7">
        <text>a UDP-3-O-[(3R)-3-hydroxyacyl]-alpha-D-glucosamine + a (3R)-hydroxyacyl-[ACP] = a UDP-2-N,3-O-bis[(3R)-3-hydroxyacyl]-alpha-D-glucosamine + holo-[ACP] + H(+)</text>
        <dbReference type="Rhea" id="RHEA:53836"/>
        <dbReference type="Rhea" id="RHEA-COMP:9685"/>
        <dbReference type="Rhea" id="RHEA-COMP:9945"/>
        <dbReference type="ChEBI" id="CHEBI:15378"/>
        <dbReference type="ChEBI" id="CHEBI:64479"/>
        <dbReference type="ChEBI" id="CHEBI:78827"/>
        <dbReference type="ChEBI" id="CHEBI:137740"/>
        <dbReference type="ChEBI" id="CHEBI:137748"/>
        <dbReference type="EC" id="2.3.1.191"/>
    </reaction>
</comment>
<keyword evidence="4 7" id="KW-0677">Repeat</keyword>
<evidence type="ECO:0000256" key="1">
    <source>
        <dbReference type="ARBA" id="ARBA00022516"/>
    </source>
</evidence>
<dbReference type="EC" id="2.3.1.191" evidence="7"/>
<keyword evidence="5 7" id="KW-0443">Lipid metabolism</keyword>
<dbReference type="GeneID" id="93483720"/>
<dbReference type="Pfam" id="PF14602">
    <property type="entry name" value="Hexapep_2"/>
    <property type="match status" value="1"/>
</dbReference>
<dbReference type="NCBIfam" id="TIGR01853">
    <property type="entry name" value="lipid_A_lpxD"/>
    <property type="match status" value="1"/>
</dbReference>
<evidence type="ECO:0000313" key="10">
    <source>
        <dbReference type="Proteomes" id="UP000032046"/>
    </source>
</evidence>
<keyword evidence="1 7" id="KW-0444">Lipid biosynthesis</keyword>
<comment type="pathway">
    <text evidence="7">Bacterial outer membrane biogenesis; LPS lipid A biosynthesis.</text>
</comment>
<evidence type="ECO:0000256" key="3">
    <source>
        <dbReference type="ARBA" id="ARBA00022679"/>
    </source>
</evidence>
<dbReference type="STRING" id="1602171.ST44_01930"/>
<feature type="domain" description="UDP-3-O-[3-hydroxymyristoyl] glucosamine N-acyltransferase non-repeat region" evidence="8">
    <location>
        <begin position="22"/>
        <end position="90"/>
    </location>
</feature>
<dbReference type="GO" id="GO:0103118">
    <property type="term" value="F:UDP-3-O-[(3R)-3-hydroxyacyl]-glucosamine N-acyltransferase activity"/>
    <property type="evidence" value="ECO:0007669"/>
    <property type="project" value="UniProtKB-EC"/>
</dbReference>
<proteinExistence type="inferred from homology"/>
<keyword evidence="6 7" id="KW-0012">Acyltransferase</keyword>
<dbReference type="PANTHER" id="PTHR43378">
    <property type="entry name" value="UDP-3-O-ACYLGLUCOSAMINE N-ACYLTRANSFERASE"/>
    <property type="match status" value="1"/>
</dbReference>
<dbReference type="InterPro" id="IPR001451">
    <property type="entry name" value="Hexapep"/>
</dbReference>
<evidence type="ECO:0000313" key="9">
    <source>
        <dbReference type="EMBL" id="KIP64715.1"/>
    </source>
</evidence>
<evidence type="ECO:0000259" key="8">
    <source>
        <dbReference type="Pfam" id="PF04613"/>
    </source>
</evidence>
<dbReference type="Gene3D" id="2.160.10.10">
    <property type="entry name" value="Hexapeptide repeat proteins"/>
    <property type="match status" value="1"/>
</dbReference>
<evidence type="ECO:0000256" key="4">
    <source>
        <dbReference type="ARBA" id="ARBA00022737"/>
    </source>
</evidence>
<dbReference type="GO" id="GO:0016020">
    <property type="term" value="C:membrane"/>
    <property type="evidence" value="ECO:0007669"/>
    <property type="project" value="GOC"/>
</dbReference>
<dbReference type="Pfam" id="PF00132">
    <property type="entry name" value="Hexapep"/>
    <property type="match status" value="2"/>
</dbReference>
<dbReference type="OrthoDB" id="9784739at2"/>
<dbReference type="EMBL" id="JXQK01000018">
    <property type="protein sequence ID" value="KIP64715.1"/>
    <property type="molecule type" value="Genomic_DNA"/>
</dbReference>
<keyword evidence="2 7" id="KW-0441">Lipid A biosynthesis</keyword>
<dbReference type="GO" id="GO:0009245">
    <property type="term" value="P:lipid A biosynthetic process"/>
    <property type="evidence" value="ECO:0007669"/>
    <property type="project" value="UniProtKB-UniRule"/>
</dbReference>
<comment type="caution">
    <text evidence="9">The sequence shown here is derived from an EMBL/GenBank/DDBJ whole genome shotgun (WGS) entry which is preliminary data.</text>
</comment>
<reference evidence="9 10" key="1">
    <citation type="submission" date="2015-01" db="EMBL/GenBank/DDBJ databases">
        <title>Comparative genomics of non-oral Prevotella species.</title>
        <authorList>
            <person name="Accetto T."/>
            <person name="Nograsek B."/>
            <person name="Avgustin G."/>
        </authorList>
    </citation>
    <scope>NUCLEOTIDE SEQUENCE [LARGE SCALE GENOMIC DNA]</scope>
    <source>
        <strain evidence="9 10">P5-119</strain>
    </source>
</reference>
<organism evidence="9 10">
    <name type="scientific">Prevotella pectinovora</name>
    <dbReference type="NCBI Taxonomy" id="1602169"/>
    <lineage>
        <taxon>Bacteria</taxon>
        <taxon>Pseudomonadati</taxon>
        <taxon>Bacteroidota</taxon>
        <taxon>Bacteroidia</taxon>
        <taxon>Bacteroidales</taxon>
        <taxon>Prevotellaceae</taxon>
        <taxon>Prevotella</taxon>
    </lineage>
</organism>
<keyword evidence="3 7" id="KW-0808">Transferase</keyword>
<dbReference type="Proteomes" id="UP000032046">
    <property type="component" value="Unassembled WGS sequence"/>
</dbReference>